<sequence length="121" mass="13332">MKSQKLPLAAEEIRKEIKTLIPQITTVEEDENGNKKFGGDALLVLISRMKAALEIDVTWEGRLRYWSKSTKLDLRKQGYLIPLSDEVQVNPGGVLPGGSFIQVNNEPVLGAGATTLFIAPR</sequence>
<protein>
    <submittedName>
        <fullName evidence="1">Uncharacterized protein</fullName>
    </submittedName>
</protein>
<keyword evidence="2" id="KW-1185">Reference proteome</keyword>
<name>A0A9W9UCL8_9EURO</name>
<reference evidence="1" key="1">
    <citation type="submission" date="2022-12" db="EMBL/GenBank/DDBJ databases">
        <authorList>
            <person name="Petersen C."/>
        </authorList>
    </citation>
    <scope>NUCLEOTIDE SEQUENCE</scope>
    <source>
        <strain evidence="1">IBT 21472</strain>
    </source>
</reference>
<proteinExistence type="predicted"/>
<dbReference type="EMBL" id="JAPZBO010000001">
    <property type="protein sequence ID" value="KAJ5330529.1"/>
    <property type="molecule type" value="Genomic_DNA"/>
</dbReference>
<dbReference type="Proteomes" id="UP001147746">
    <property type="component" value="Unassembled WGS sequence"/>
</dbReference>
<evidence type="ECO:0000313" key="2">
    <source>
        <dbReference type="Proteomes" id="UP001147746"/>
    </source>
</evidence>
<accession>A0A9W9UCL8</accession>
<evidence type="ECO:0000313" key="1">
    <source>
        <dbReference type="EMBL" id="KAJ5330529.1"/>
    </source>
</evidence>
<dbReference type="AlphaFoldDB" id="A0A9W9UCL8"/>
<reference evidence="1" key="2">
    <citation type="journal article" date="2023" name="IMA Fungus">
        <title>Comparative genomic study of the Penicillium genus elucidates a diverse pangenome and 15 lateral gene transfer events.</title>
        <authorList>
            <person name="Petersen C."/>
            <person name="Sorensen T."/>
            <person name="Nielsen M.R."/>
            <person name="Sondergaard T.E."/>
            <person name="Sorensen J.L."/>
            <person name="Fitzpatrick D.A."/>
            <person name="Frisvad J.C."/>
            <person name="Nielsen K.L."/>
        </authorList>
    </citation>
    <scope>NUCLEOTIDE SEQUENCE</scope>
    <source>
        <strain evidence="1">IBT 21472</strain>
    </source>
</reference>
<comment type="caution">
    <text evidence="1">The sequence shown here is derived from an EMBL/GenBank/DDBJ whole genome shotgun (WGS) entry which is preliminary data.</text>
</comment>
<gene>
    <name evidence="1" type="ORF">N7476_000312</name>
</gene>
<organism evidence="1 2">
    <name type="scientific">Penicillium atrosanguineum</name>
    <dbReference type="NCBI Taxonomy" id="1132637"/>
    <lineage>
        <taxon>Eukaryota</taxon>
        <taxon>Fungi</taxon>
        <taxon>Dikarya</taxon>
        <taxon>Ascomycota</taxon>
        <taxon>Pezizomycotina</taxon>
        <taxon>Eurotiomycetes</taxon>
        <taxon>Eurotiomycetidae</taxon>
        <taxon>Eurotiales</taxon>
        <taxon>Aspergillaceae</taxon>
        <taxon>Penicillium</taxon>
    </lineage>
</organism>